<feature type="signal peptide" evidence="11">
    <location>
        <begin position="1"/>
        <end position="40"/>
    </location>
</feature>
<keyword evidence="14" id="KW-1185">Reference proteome</keyword>
<dbReference type="KEGG" id="shr:100922616"/>
<feature type="domain" description="Fibronectin type-III" evidence="12">
    <location>
        <begin position="347"/>
        <end position="438"/>
    </location>
</feature>
<gene>
    <name evidence="13" type="primary">IL27RA</name>
</gene>
<evidence type="ECO:0000256" key="3">
    <source>
        <dbReference type="ARBA" id="ARBA00022692"/>
    </source>
</evidence>
<comment type="subcellular location">
    <subcellularLocation>
        <location evidence="1">Membrane</location>
        <topology evidence="1">Single-pass type I membrane protein</topology>
    </subcellularLocation>
</comment>
<dbReference type="PANTHER" id="PTHR48423">
    <property type="entry name" value="INTERLEUKIN-27 RECEPTOR SUBUNIT ALPHA"/>
    <property type="match status" value="1"/>
</dbReference>
<dbReference type="GO" id="GO:0005886">
    <property type="term" value="C:plasma membrane"/>
    <property type="evidence" value="ECO:0007669"/>
    <property type="project" value="UniProtKB-ARBA"/>
</dbReference>
<dbReference type="PANTHER" id="PTHR48423:SF1">
    <property type="entry name" value="INTERLEUKIN-27 RECEPTOR SUBUNIT ALPHA"/>
    <property type="match status" value="1"/>
</dbReference>
<keyword evidence="8" id="KW-0675">Receptor</keyword>
<name>G3W768_SARHA</name>
<dbReference type="CTD" id="9466"/>
<dbReference type="PROSITE" id="PS50853">
    <property type="entry name" value="FN3"/>
    <property type="match status" value="3"/>
</dbReference>
<evidence type="ECO:0000256" key="7">
    <source>
        <dbReference type="ARBA" id="ARBA00023136"/>
    </source>
</evidence>
<dbReference type="FunCoup" id="G3W768">
    <property type="interactions" value="430"/>
</dbReference>
<sequence length="664" mass="74966">MDTLGCIWTPGASFPLFLPQLLPPKLLLLLWLLLPLPVRSPDVPEGWYADQESMPSWASLHQLQCYFMKSKGHMNCTWAPSLDPDIPYNFYFQSLKYHSNRIQNVTVPRDQSWVTVGREHLTISDQYLVWLSPKDKTSQPGDPEPLHLSLDSIVKPEPPKLSQEVEFSNDPTEVTVTWTLPDWPSHENFECQLRFREVSDSIWKQVESRDLFHELQGLKPATFYEISSRCRLQNNMGFWSDWSAILKFQSLPAAPTGQVDVWIFGSPCSSSHLQEEPYVLLWKNLMPELGLSYKVVFQVPGEDLHSKVVPCCNVTLPKGTEWISIVPFNITDQGHTSNLTLACSGSAPKKVQVNSMENQGMLITWIPEPQEHQEFVVEWIQEEMSPQGLNWTRLPKGNHSILLRGNFEKGVPYRVTVSSVSLKGLAFASPVWGYSQEIAPLEGPTLWQIPNSARGALTVAWAELPRRKRGGHFTHYTVYVQPDSGSPTLLNVSADTRNITLWDLPGGYYKMWVIASTVAGPGQPSQILQFFLPEDNLEEWKVLLIILLFCVMLLLICCLGLAFSNCCLQLRHKLLPHWISERIPDPSNSKSLQSWAEELPQASPPKEALFLEVEEVETPICPALQAPEAPIPLDSGYEKHFLPTPEELGLLTLPKSQTSTSSGL</sequence>
<evidence type="ECO:0000256" key="2">
    <source>
        <dbReference type="ARBA" id="ARBA00008921"/>
    </source>
</evidence>
<feature type="transmembrane region" description="Helical" evidence="10">
    <location>
        <begin position="542"/>
        <end position="563"/>
    </location>
</feature>
<feature type="chain" id="PRO_5003458414" evidence="11">
    <location>
        <begin position="41"/>
        <end position="664"/>
    </location>
</feature>
<evidence type="ECO:0000259" key="12">
    <source>
        <dbReference type="PROSITE" id="PS50853"/>
    </source>
</evidence>
<proteinExistence type="inferred from homology"/>
<keyword evidence="6 10" id="KW-1133">Transmembrane helix</keyword>
<evidence type="ECO:0000256" key="8">
    <source>
        <dbReference type="ARBA" id="ARBA00023170"/>
    </source>
</evidence>
<dbReference type="InterPro" id="IPR052672">
    <property type="entry name" value="Type1_Cytokine_Rcpt_Type2"/>
</dbReference>
<accession>G3W768</accession>
<keyword evidence="9" id="KW-0325">Glycoprotein</keyword>
<protein>
    <submittedName>
        <fullName evidence="13">Interleukin 27 receptor subunit alpha</fullName>
    </submittedName>
</protein>
<evidence type="ECO:0000313" key="14">
    <source>
        <dbReference type="Proteomes" id="UP000007648"/>
    </source>
</evidence>
<dbReference type="GeneTree" id="ENSGT00700000104610"/>
<dbReference type="InParanoid" id="G3W768"/>
<evidence type="ECO:0000256" key="11">
    <source>
        <dbReference type="SAM" id="SignalP"/>
    </source>
</evidence>
<dbReference type="Proteomes" id="UP000007648">
    <property type="component" value="Unassembled WGS sequence"/>
</dbReference>
<feature type="domain" description="Fibronectin type-III" evidence="12">
    <location>
        <begin position="155"/>
        <end position="253"/>
    </location>
</feature>
<dbReference type="Ensembl" id="ENSSHAT00000011368.2">
    <property type="protein sequence ID" value="ENSSHAP00000011273.1"/>
    <property type="gene ID" value="ENSSHAG00000009701.2"/>
</dbReference>
<organism evidence="13 14">
    <name type="scientific">Sarcophilus harrisii</name>
    <name type="common">Tasmanian devil</name>
    <name type="synonym">Sarcophilus laniarius</name>
    <dbReference type="NCBI Taxonomy" id="9305"/>
    <lineage>
        <taxon>Eukaryota</taxon>
        <taxon>Metazoa</taxon>
        <taxon>Chordata</taxon>
        <taxon>Craniata</taxon>
        <taxon>Vertebrata</taxon>
        <taxon>Euteleostomi</taxon>
        <taxon>Mammalia</taxon>
        <taxon>Metatheria</taxon>
        <taxon>Dasyuromorphia</taxon>
        <taxon>Dasyuridae</taxon>
        <taxon>Sarcophilus</taxon>
    </lineage>
</organism>
<reference evidence="13 14" key="1">
    <citation type="journal article" date="2011" name="Proc. Natl. Acad. Sci. U.S.A.">
        <title>Genetic diversity and population structure of the endangered marsupial Sarcophilus harrisii (Tasmanian devil).</title>
        <authorList>
            <person name="Miller W."/>
            <person name="Hayes V.M."/>
            <person name="Ratan A."/>
            <person name="Petersen D.C."/>
            <person name="Wittekindt N.E."/>
            <person name="Miller J."/>
            <person name="Walenz B."/>
            <person name="Knight J."/>
            <person name="Qi J."/>
            <person name="Zhao F."/>
            <person name="Wang Q."/>
            <person name="Bedoya-Reina O.C."/>
            <person name="Katiyar N."/>
            <person name="Tomsho L.P."/>
            <person name="Kasson L.M."/>
            <person name="Hardie R.A."/>
            <person name="Woodbridge P."/>
            <person name="Tindall E.A."/>
            <person name="Bertelsen M.F."/>
            <person name="Dixon D."/>
            <person name="Pyecroft S."/>
            <person name="Helgen K.M."/>
            <person name="Lesk A.M."/>
            <person name="Pringle T.H."/>
            <person name="Patterson N."/>
            <person name="Zhang Y."/>
            <person name="Kreiss A."/>
            <person name="Woods G.M."/>
            <person name="Jones M.E."/>
            <person name="Schuster S.C."/>
        </authorList>
    </citation>
    <scope>NUCLEOTIDE SEQUENCE [LARGE SCALE GENOMIC DNA]</scope>
</reference>
<evidence type="ECO:0000256" key="6">
    <source>
        <dbReference type="ARBA" id="ARBA00022989"/>
    </source>
</evidence>
<dbReference type="InterPro" id="IPR013783">
    <property type="entry name" value="Ig-like_fold"/>
</dbReference>
<keyword evidence="5" id="KW-0677">Repeat</keyword>
<dbReference type="Gene3D" id="2.60.40.10">
    <property type="entry name" value="Immunoglobulins"/>
    <property type="match status" value="4"/>
</dbReference>
<keyword evidence="7 10" id="KW-0472">Membrane</keyword>
<comment type="similarity">
    <text evidence="2">Belongs to the type I cytokine receptor family. Type 2 subfamily.</text>
</comment>
<keyword evidence="4 11" id="KW-0732">Signal</keyword>
<dbReference type="CDD" id="cd00063">
    <property type="entry name" value="FN3"/>
    <property type="match status" value="2"/>
</dbReference>
<dbReference type="InterPro" id="IPR036116">
    <property type="entry name" value="FN3_sf"/>
</dbReference>
<dbReference type="RefSeq" id="XP_012397534.2">
    <property type="nucleotide sequence ID" value="XM_012542080.3"/>
</dbReference>
<dbReference type="Pfam" id="PF00041">
    <property type="entry name" value="fn3"/>
    <property type="match status" value="1"/>
</dbReference>
<reference evidence="13" key="2">
    <citation type="submission" date="2025-08" db="UniProtKB">
        <authorList>
            <consortium name="Ensembl"/>
        </authorList>
    </citation>
    <scope>IDENTIFICATION</scope>
</reference>
<evidence type="ECO:0000256" key="4">
    <source>
        <dbReference type="ARBA" id="ARBA00022729"/>
    </source>
</evidence>
<evidence type="ECO:0000256" key="10">
    <source>
        <dbReference type="SAM" id="Phobius"/>
    </source>
</evidence>
<evidence type="ECO:0000256" key="9">
    <source>
        <dbReference type="ARBA" id="ARBA00023180"/>
    </source>
</evidence>
<dbReference type="OrthoDB" id="5989951at2759"/>
<feature type="domain" description="Fibronectin type-III" evidence="12">
    <location>
        <begin position="443"/>
        <end position="535"/>
    </location>
</feature>
<dbReference type="SUPFAM" id="SSF49265">
    <property type="entry name" value="Fibronectin type III"/>
    <property type="match status" value="3"/>
</dbReference>
<evidence type="ECO:0000256" key="1">
    <source>
        <dbReference type="ARBA" id="ARBA00004479"/>
    </source>
</evidence>
<reference evidence="13" key="3">
    <citation type="submission" date="2025-09" db="UniProtKB">
        <authorList>
            <consortium name="Ensembl"/>
        </authorList>
    </citation>
    <scope>IDENTIFICATION</scope>
</reference>
<dbReference type="InterPro" id="IPR003961">
    <property type="entry name" value="FN3_dom"/>
</dbReference>
<keyword evidence="3 10" id="KW-0812">Transmembrane</keyword>
<dbReference type="OMA" id="TCCCSLI"/>
<dbReference type="AlphaFoldDB" id="G3W768"/>
<evidence type="ECO:0000256" key="5">
    <source>
        <dbReference type="ARBA" id="ARBA00022737"/>
    </source>
</evidence>
<evidence type="ECO:0000313" key="13">
    <source>
        <dbReference type="Ensembl" id="ENSSHAP00000011273.1"/>
    </source>
</evidence>
<dbReference type="SMART" id="SM00060">
    <property type="entry name" value="FN3"/>
    <property type="match status" value="3"/>
</dbReference>
<dbReference type="GeneID" id="100922616"/>